<feature type="signal peptide" evidence="1">
    <location>
        <begin position="1"/>
        <end position="26"/>
    </location>
</feature>
<dbReference type="EMBL" id="GL377692">
    <property type="protein sequence ID" value="EFJ06870.1"/>
    <property type="molecule type" value="Genomic_DNA"/>
</dbReference>
<dbReference type="SUPFAM" id="SSF82153">
    <property type="entry name" value="FAS1 domain"/>
    <property type="match status" value="1"/>
</dbReference>
<keyword evidence="4" id="KW-1185">Reference proteome</keyword>
<evidence type="ECO:0000313" key="3">
    <source>
        <dbReference type="EMBL" id="EFJ06870.1"/>
    </source>
</evidence>
<dbReference type="Gramene" id="EFJ06870">
    <property type="protein sequence ID" value="EFJ06870"/>
    <property type="gene ID" value="SELMODRAFT_430281"/>
</dbReference>
<dbReference type="InterPro" id="IPR036378">
    <property type="entry name" value="FAS1_dom_sf"/>
</dbReference>
<evidence type="ECO:0000313" key="4">
    <source>
        <dbReference type="Proteomes" id="UP000001514"/>
    </source>
</evidence>
<feature type="chain" id="PRO_5003123393" description="FAS1 domain-containing protein" evidence="1">
    <location>
        <begin position="27"/>
        <end position="292"/>
    </location>
</feature>
<evidence type="ECO:0000256" key="1">
    <source>
        <dbReference type="SAM" id="SignalP"/>
    </source>
</evidence>
<dbReference type="STRING" id="88036.D8T8X6"/>
<dbReference type="Gene3D" id="2.30.180.10">
    <property type="entry name" value="FAS1 domain"/>
    <property type="match status" value="1"/>
</dbReference>
<sequence length="292" mass="29066">MGGRGSSRVTLTALLFSALFLARLEAQVPIPGIGGGGGGGIPIGGGGIPIGSGGIPVGSLPTIPPAIAQSIIDTLRTGGFSLAGWAIKALSNFIPAYSTLMIPTNEAIAAFVNLNQSEIPSLLLYHAVTGVLPYDVLSEFPVGQRLPTLLFGNQLVVTDNSAAGYRLNTARIVRPNMCGNSTSVVTCHGIDRVLNPSFSLASANGPASGPSGAFAPANAPGGMPLQRPPPAFVIPGPAIAPGAPPVTVNVAPAGANETGGAASSTARCGPPAPAACVALLLSALYCSFVSIR</sequence>
<dbReference type="AlphaFoldDB" id="D8T8X6"/>
<dbReference type="KEGG" id="smo:SELMODRAFT_430281"/>
<evidence type="ECO:0000259" key="2">
    <source>
        <dbReference type="SMART" id="SM00554"/>
    </source>
</evidence>
<dbReference type="InParanoid" id="D8T8X6"/>
<proteinExistence type="predicted"/>
<accession>D8T8X6</accession>
<gene>
    <name evidence="3" type="ORF">SELMODRAFT_430281</name>
</gene>
<dbReference type="OMA" id="SAFITCQ"/>
<dbReference type="Pfam" id="PF02469">
    <property type="entry name" value="Fasciclin"/>
    <property type="match status" value="1"/>
</dbReference>
<keyword evidence="1" id="KW-0732">Signal</keyword>
<reference evidence="3 4" key="1">
    <citation type="journal article" date="2011" name="Science">
        <title>The Selaginella genome identifies genetic changes associated with the evolution of vascular plants.</title>
        <authorList>
            <person name="Banks J.A."/>
            <person name="Nishiyama T."/>
            <person name="Hasebe M."/>
            <person name="Bowman J.L."/>
            <person name="Gribskov M."/>
            <person name="dePamphilis C."/>
            <person name="Albert V.A."/>
            <person name="Aono N."/>
            <person name="Aoyama T."/>
            <person name="Ambrose B.A."/>
            <person name="Ashton N.W."/>
            <person name="Axtell M.J."/>
            <person name="Barker E."/>
            <person name="Barker M.S."/>
            <person name="Bennetzen J.L."/>
            <person name="Bonawitz N.D."/>
            <person name="Chapple C."/>
            <person name="Cheng C."/>
            <person name="Correa L.G."/>
            <person name="Dacre M."/>
            <person name="DeBarry J."/>
            <person name="Dreyer I."/>
            <person name="Elias M."/>
            <person name="Engstrom E.M."/>
            <person name="Estelle M."/>
            <person name="Feng L."/>
            <person name="Finet C."/>
            <person name="Floyd S.K."/>
            <person name="Frommer W.B."/>
            <person name="Fujita T."/>
            <person name="Gramzow L."/>
            <person name="Gutensohn M."/>
            <person name="Harholt J."/>
            <person name="Hattori M."/>
            <person name="Heyl A."/>
            <person name="Hirai T."/>
            <person name="Hiwatashi Y."/>
            <person name="Ishikawa M."/>
            <person name="Iwata M."/>
            <person name="Karol K.G."/>
            <person name="Koehler B."/>
            <person name="Kolukisaoglu U."/>
            <person name="Kubo M."/>
            <person name="Kurata T."/>
            <person name="Lalonde S."/>
            <person name="Li K."/>
            <person name="Li Y."/>
            <person name="Litt A."/>
            <person name="Lyons E."/>
            <person name="Manning G."/>
            <person name="Maruyama T."/>
            <person name="Michael T.P."/>
            <person name="Mikami K."/>
            <person name="Miyazaki S."/>
            <person name="Morinaga S."/>
            <person name="Murata T."/>
            <person name="Mueller-Roeber B."/>
            <person name="Nelson D.R."/>
            <person name="Obara M."/>
            <person name="Oguri Y."/>
            <person name="Olmstead R.G."/>
            <person name="Onodera N."/>
            <person name="Petersen B.L."/>
            <person name="Pils B."/>
            <person name="Prigge M."/>
            <person name="Rensing S.A."/>
            <person name="Riano-Pachon D.M."/>
            <person name="Roberts A.W."/>
            <person name="Sato Y."/>
            <person name="Scheller H.V."/>
            <person name="Schulz B."/>
            <person name="Schulz C."/>
            <person name="Shakirov E.V."/>
            <person name="Shibagaki N."/>
            <person name="Shinohara N."/>
            <person name="Shippen D.E."/>
            <person name="Soerensen I."/>
            <person name="Sotooka R."/>
            <person name="Sugimoto N."/>
            <person name="Sugita M."/>
            <person name="Sumikawa N."/>
            <person name="Tanurdzic M."/>
            <person name="Theissen G."/>
            <person name="Ulvskov P."/>
            <person name="Wakazuki S."/>
            <person name="Weng J.K."/>
            <person name="Willats W.W."/>
            <person name="Wipf D."/>
            <person name="Wolf P.G."/>
            <person name="Yang L."/>
            <person name="Zimmer A.D."/>
            <person name="Zhu Q."/>
            <person name="Mitros T."/>
            <person name="Hellsten U."/>
            <person name="Loque D."/>
            <person name="Otillar R."/>
            <person name="Salamov A."/>
            <person name="Schmutz J."/>
            <person name="Shapiro H."/>
            <person name="Lindquist E."/>
            <person name="Lucas S."/>
            <person name="Rokhsar D."/>
            <person name="Grigoriev I.V."/>
        </authorList>
    </citation>
    <scope>NUCLEOTIDE SEQUENCE [LARGE SCALE GENOMIC DNA]</scope>
</reference>
<name>D8T8X6_SELML</name>
<feature type="domain" description="FAS1" evidence="2">
    <location>
        <begin position="99"/>
        <end position="197"/>
    </location>
</feature>
<dbReference type="Proteomes" id="UP000001514">
    <property type="component" value="Unassembled WGS sequence"/>
</dbReference>
<dbReference type="InterPro" id="IPR000782">
    <property type="entry name" value="FAS1_domain"/>
</dbReference>
<protein>
    <recommendedName>
        <fullName evidence="2">FAS1 domain-containing protein</fullName>
    </recommendedName>
</protein>
<dbReference type="InterPro" id="IPR053339">
    <property type="entry name" value="FAS1_domain_protein"/>
</dbReference>
<organism evidence="4">
    <name type="scientific">Selaginella moellendorffii</name>
    <name type="common">Spikemoss</name>
    <dbReference type="NCBI Taxonomy" id="88036"/>
    <lineage>
        <taxon>Eukaryota</taxon>
        <taxon>Viridiplantae</taxon>
        <taxon>Streptophyta</taxon>
        <taxon>Embryophyta</taxon>
        <taxon>Tracheophyta</taxon>
        <taxon>Lycopodiopsida</taxon>
        <taxon>Selaginellales</taxon>
        <taxon>Selaginellaceae</taxon>
        <taxon>Selaginella</taxon>
    </lineage>
</organism>
<dbReference type="HOGENOM" id="CLU_954438_0_0_1"/>
<dbReference type="PANTHER" id="PTHR36069">
    <property type="entry name" value="EXPRESSED PROTEIN-RELATED"/>
    <property type="match status" value="1"/>
</dbReference>
<dbReference type="SMART" id="SM00554">
    <property type="entry name" value="FAS1"/>
    <property type="match status" value="1"/>
</dbReference>
<dbReference type="PANTHER" id="PTHR36069:SF1">
    <property type="entry name" value="EXPRESSED PROTEIN"/>
    <property type="match status" value="1"/>
</dbReference>